<feature type="region of interest" description="Disordered" evidence="3">
    <location>
        <begin position="100"/>
        <end position="138"/>
    </location>
</feature>
<dbReference type="GO" id="GO:0006887">
    <property type="term" value="P:exocytosis"/>
    <property type="evidence" value="ECO:0007669"/>
    <property type="project" value="TreeGrafter"/>
</dbReference>
<evidence type="ECO:0000256" key="3">
    <source>
        <dbReference type="SAM" id="MobiDB-lite"/>
    </source>
</evidence>
<feature type="coiled-coil region" evidence="2">
    <location>
        <begin position="44"/>
        <end position="78"/>
    </location>
</feature>
<keyword evidence="1 2" id="KW-0175">Coiled coil</keyword>
<dbReference type="AlphaFoldDB" id="A0A423WEW6"/>
<evidence type="ECO:0000259" key="4">
    <source>
        <dbReference type="Pfam" id="PF06428"/>
    </source>
</evidence>
<organism evidence="5 6">
    <name type="scientific">Cytospora schulzeri</name>
    <dbReference type="NCBI Taxonomy" id="448051"/>
    <lineage>
        <taxon>Eukaryota</taxon>
        <taxon>Fungi</taxon>
        <taxon>Dikarya</taxon>
        <taxon>Ascomycota</taxon>
        <taxon>Pezizomycotina</taxon>
        <taxon>Sordariomycetes</taxon>
        <taxon>Sordariomycetidae</taxon>
        <taxon>Diaporthales</taxon>
        <taxon>Cytosporaceae</taxon>
        <taxon>Cytospora</taxon>
    </lineage>
</organism>
<feature type="compositionally biased region" description="Low complexity" evidence="3">
    <location>
        <begin position="227"/>
        <end position="241"/>
    </location>
</feature>
<dbReference type="PANTHER" id="PTHR14430:SF4">
    <property type="entry name" value="GDP_GTP EXCHANGE FACTOR SEC2 N-TERMINAL DOMAIN-CONTAINING PROTEIN"/>
    <property type="match status" value="1"/>
</dbReference>
<comment type="caution">
    <text evidence="5">The sequence shown here is derived from an EMBL/GenBank/DDBJ whole genome shotgun (WGS) entry which is preliminary data.</text>
</comment>
<dbReference type="Gene3D" id="6.10.140.910">
    <property type="match status" value="1"/>
</dbReference>
<feature type="region of interest" description="Disordered" evidence="3">
    <location>
        <begin position="164"/>
        <end position="257"/>
    </location>
</feature>
<dbReference type="Proteomes" id="UP000283895">
    <property type="component" value="Unassembled WGS sequence"/>
</dbReference>
<feature type="coiled-coil region" evidence="2">
    <location>
        <begin position="292"/>
        <end position="340"/>
    </location>
</feature>
<dbReference type="EMBL" id="LKEA01000018">
    <property type="protein sequence ID" value="ROW01924.1"/>
    <property type="molecule type" value="Genomic_DNA"/>
</dbReference>
<dbReference type="OrthoDB" id="5560525at2759"/>
<feature type="compositionally biased region" description="Low complexity" evidence="3">
    <location>
        <begin position="177"/>
        <end position="194"/>
    </location>
</feature>
<dbReference type="GO" id="GO:0070319">
    <property type="term" value="C:Golgi to plasma membrane transport vesicle"/>
    <property type="evidence" value="ECO:0007669"/>
    <property type="project" value="TreeGrafter"/>
</dbReference>
<feature type="domain" description="GDP/GTP exchange factor Sec2 N-terminal" evidence="4">
    <location>
        <begin position="259"/>
        <end position="332"/>
    </location>
</feature>
<gene>
    <name evidence="5" type="ORF">VMCG_05653</name>
</gene>
<reference evidence="5 6" key="1">
    <citation type="submission" date="2015-09" db="EMBL/GenBank/DDBJ databases">
        <title>Host preference determinants of Valsa canker pathogens revealed by comparative genomics.</title>
        <authorList>
            <person name="Yin Z."/>
            <person name="Huang L."/>
        </authorList>
    </citation>
    <scope>NUCLEOTIDE SEQUENCE [LARGE SCALE GENOMIC DNA]</scope>
    <source>
        <strain evidence="5 6">03-1</strain>
    </source>
</reference>
<name>A0A423WEW6_9PEZI</name>
<evidence type="ECO:0000313" key="5">
    <source>
        <dbReference type="EMBL" id="ROW01924.1"/>
    </source>
</evidence>
<dbReference type="InterPro" id="IPR040351">
    <property type="entry name" value="RAB3IL/RAB3IP/Sec2"/>
</dbReference>
<feature type="compositionally biased region" description="Low complexity" evidence="3">
    <location>
        <begin position="101"/>
        <end position="122"/>
    </location>
</feature>
<keyword evidence="6" id="KW-1185">Reference proteome</keyword>
<protein>
    <recommendedName>
        <fullName evidence="4">GDP/GTP exchange factor Sec2 N-terminal domain-containing protein</fullName>
    </recommendedName>
</protein>
<sequence>MSSTMTLTMNALPQPRLTTIPCCPNCGNDITLNLPPKALNPPSQDDTKTALTAAQRQIDDLQAQVRLLNQKATAAVDRWADYEDELAKLRSELTARNNSVATTALSTTTSTTTTTTRPQTPTVKEPPSSPSRGFITGSPGVSGFASAASNRISALLNRKSAQNLKAAGGQSSPGHQASQSTSSLLAATVSASAAGQGGSGSGGGSGGGGGHQSSYSTSSLFRQRPATTTTTSSPLTLSLSTGKVTYTPGHSPAPSSDDLIEALGREQQLRVAAEGKLTDGSREIEELSVTLFEQANEMVATERRARARLEERVGELERREEEKKRRLERLEKAMVRIEKVRALLGDGEGVREVKAGSGALN</sequence>
<dbReference type="GO" id="GO:0051286">
    <property type="term" value="C:cell tip"/>
    <property type="evidence" value="ECO:0007669"/>
    <property type="project" value="TreeGrafter"/>
</dbReference>
<dbReference type="PANTHER" id="PTHR14430">
    <property type="entry name" value="RABIN3-RELATED"/>
    <property type="match status" value="1"/>
</dbReference>
<feature type="compositionally biased region" description="Polar residues" evidence="3">
    <location>
        <begin position="164"/>
        <end position="176"/>
    </location>
</feature>
<feature type="compositionally biased region" description="Gly residues" evidence="3">
    <location>
        <begin position="195"/>
        <end position="211"/>
    </location>
</feature>
<evidence type="ECO:0000256" key="1">
    <source>
        <dbReference type="ARBA" id="ARBA00023054"/>
    </source>
</evidence>
<proteinExistence type="predicted"/>
<dbReference type="GO" id="GO:0005085">
    <property type="term" value="F:guanyl-nucleotide exchange factor activity"/>
    <property type="evidence" value="ECO:0007669"/>
    <property type="project" value="InterPro"/>
</dbReference>
<evidence type="ECO:0000256" key="2">
    <source>
        <dbReference type="SAM" id="Coils"/>
    </source>
</evidence>
<dbReference type="STRING" id="356882.A0A423WEW6"/>
<accession>A0A423WEW6</accession>
<dbReference type="SUPFAM" id="SSF144284">
    <property type="entry name" value="Sec2 N-terminal region"/>
    <property type="match status" value="1"/>
</dbReference>
<evidence type="ECO:0000313" key="6">
    <source>
        <dbReference type="Proteomes" id="UP000283895"/>
    </source>
</evidence>
<dbReference type="InterPro" id="IPR009449">
    <property type="entry name" value="Sec2_N"/>
</dbReference>
<dbReference type="Pfam" id="PF06428">
    <property type="entry name" value="Sec2p"/>
    <property type="match status" value="1"/>
</dbReference>